<gene>
    <name evidence="2" type="ORF">CQ14_37765</name>
</gene>
<accession>A0A0R3MQD1</accession>
<evidence type="ECO:0000313" key="3">
    <source>
        <dbReference type="Proteomes" id="UP000051660"/>
    </source>
</evidence>
<evidence type="ECO:0000256" key="1">
    <source>
        <dbReference type="SAM" id="Phobius"/>
    </source>
</evidence>
<dbReference type="OrthoDB" id="9952950at2"/>
<dbReference type="AlphaFoldDB" id="A0A0R3MQD1"/>
<keyword evidence="1" id="KW-0472">Membrane</keyword>
<proteinExistence type="predicted"/>
<evidence type="ECO:0000313" key="2">
    <source>
        <dbReference type="EMBL" id="KRR22313.1"/>
    </source>
</evidence>
<organism evidence="2 3">
    <name type="scientific">Bradyrhizobium lablabi</name>
    <dbReference type="NCBI Taxonomy" id="722472"/>
    <lineage>
        <taxon>Bacteria</taxon>
        <taxon>Pseudomonadati</taxon>
        <taxon>Pseudomonadota</taxon>
        <taxon>Alphaproteobacteria</taxon>
        <taxon>Hyphomicrobiales</taxon>
        <taxon>Nitrobacteraceae</taxon>
        <taxon>Bradyrhizobium</taxon>
    </lineage>
</organism>
<feature type="transmembrane region" description="Helical" evidence="1">
    <location>
        <begin position="41"/>
        <end position="61"/>
    </location>
</feature>
<dbReference type="EMBL" id="LLYB01000075">
    <property type="protein sequence ID" value="KRR22313.1"/>
    <property type="molecule type" value="Genomic_DNA"/>
</dbReference>
<keyword evidence="1" id="KW-1133">Transmembrane helix</keyword>
<dbReference type="RefSeq" id="WP_057859586.1">
    <property type="nucleotide sequence ID" value="NZ_LLYB01000075.1"/>
</dbReference>
<comment type="caution">
    <text evidence="2">The sequence shown here is derived from an EMBL/GenBank/DDBJ whole genome shotgun (WGS) entry which is preliminary data.</text>
</comment>
<reference evidence="2 3" key="1">
    <citation type="submission" date="2014-03" db="EMBL/GenBank/DDBJ databases">
        <title>Bradyrhizobium valentinum sp. nov., isolated from effective nodules of Lupinus mariae-josephae, a lupine endemic of basic-lime soils in Eastern Spain.</title>
        <authorList>
            <person name="Duran D."/>
            <person name="Rey L."/>
            <person name="Navarro A."/>
            <person name="Busquets A."/>
            <person name="Imperial J."/>
            <person name="Ruiz-Argueso T."/>
        </authorList>
    </citation>
    <scope>NUCLEOTIDE SEQUENCE [LARGE SCALE GENOMIC DNA]</scope>
    <source>
        <strain evidence="2 3">CCBAU 23086</strain>
    </source>
</reference>
<protein>
    <submittedName>
        <fullName evidence="2">Uncharacterized protein</fullName>
    </submittedName>
</protein>
<dbReference type="Proteomes" id="UP000051660">
    <property type="component" value="Unassembled WGS sequence"/>
</dbReference>
<name>A0A0R3MQD1_9BRAD</name>
<sequence length="63" mass="6870">MAGLFAGRRETNAGSHLSVGRELFLLLRVGVFRKGRMMGKFFLIIIAVSVAILLAMSAYVISL</sequence>
<keyword evidence="1" id="KW-0812">Transmembrane</keyword>